<dbReference type="InterPro" id="IPR002781">
    <property type="entry name" value="TM_pro_TauE-like"/>
</dbReference>
<dbReference type="InterPro" id="IPR052017">
    <property type="entry name" value="TSUP"/>
</dbReference>
<organism evidence="9 10">
    <name type="scientific">Volvox africanus</name>
    <dbReference type="NCBI Taxonomy" id="51714"/>
    <lineage>
        <taxon>Eukaryota</taxon>
        <taxon>Viridiplantae</taxon>
        <taxon>Chlorophyta</taxon>
        <taxon>core chlorophytes</taxon>
        <taxon>Chlorophyceae</taxon>
        <taxon>CS clade</taxon>
        <taxon>Chlamydomonadales</taxon>
        <taxon>Volvocaceae</taxon>
        <taxon>Volvox</taxon>
    </lineage>
</organism>
<feature type="transmembrane region" description="Helical" evidence="8">
    <location>
        <begin position="130"/>
        <end position="147"/>
    </location>
</feature>
<feature type="transmembrane region" description="Helical" evidence="8">
    <location>
        <begin position="38"/>
        <end position="59"/>
    </location>
</feature>
<evidence type="ECO:0000256" key="6">
    <source>
        <dbReference type="ARBA" id="ARBA00023136"/>
    </source>
</evidence>
<evidence type="ECO:0000256" key="1">
    <source>
        <dbReference type="ARBA" id="ARBA00004651"/>
    </source>
</evidence>
<evidence type="ECO:0000256" key="3">
    <source>
        <dbReference type="ARBA" id="ARBA00022475"/>
    </source>
</evidence>
<keyword evidence="5 8" id="KW-1133">Transmembrane helix</keyword>
<name>A0ABQ5S7Q6_9CHLO</name>
<feature type="region of interest" description="Disordered" evidence="7">
    <location>
        <begin position="216"/>
        <end position="242"/>
    </location>
</feature>
<comment type="caution">
    <text evidence="9">The sequence shown here is derived from an EMBL/GenBank/DDBJ whole genome shotgun (WGS) entry which is preliminary data.</text>
</comment>
<dbReference type="Pfam" id="PF01925">
    <property type="entry name" value="TauE"/>
    <property type="match status" value="2"/>
</dbReference>
<feature type="transmembrane region" description="Helical" evidence="8">
    <location>
        <begin position="101"/>
        <end position="124"/>
    </location>
</feature>
<protein>
    <recommendedName>
        <fullName evidence="11">Membrane transporter protein</fullName>
    </recommendedName>
</protein>
<comment type="subcellular location">
    <subcellularLocation>
        <location evidence="1">Cell membrane</location>
        <topology evidence="1">Multi-pass membrane protein</topology>
    </subcellularLocation>
</comment>
<accession>A0ABQ5S7Q6</accession>
<evidence type="ECO:0008006" key="11">
    <source>
        <dbReference type="Google" id="ProtNLM"/>
    </source>
</evidence>
<keyword evidence="2" id="KW-0813">Transport</keyword>
<feature type="transmembrane region" description="Helical" evidence="8">
    <location>
        <begin position="439"/>
        <end position="459"/>
    </location>
</feature>
<dbReference type="PANTHER" id="PTHR30269:SF38">
    <property type="entry name" value="SULFITE EXPORTER TAUE_SAFE"/>
    <property type="match status" value="1"/>
</dbReference>
<keyword evidence="3" id="KW-1003">Cell membrane</keyword>
<evidence type="ECO:0000313" key="10">
    <source>
        <dbReference type="Proteomes" id="UP001165090"/>
    </source>
</evidence>
<feature type="transmembrane region" description="Helical" evidence="8">
    <location>
        <begin position="372"/>
        <end position="392"/>
    </location>
</feature>
<reference evidence="9 10" key="1">
    <citation type="journal article" date="2023" name="IScience">
        <title>Expanded male sex-determining region conserved during the evolution of homothallism in the green alga Volvox.</title>
        <authorList>
            <person name="Yamamoto K."/>
            <person name="Matsuzaki R."/>
            <person name="Mahakham W."/>
            <person name="Heman W."/>
            <person name="Sekimoto H."/>
            <person name="Kawachi M."/>
            <person name="Minakuchi Y."/>
            <person name="Toyoda A."/>
            <person name="Nozaki H."/>
        </authorList>
    </citation>
    <scope>NUCLEOTIDE SEQUENCE [LARGE SCALE GENOMIC DNA]</scope>
    <source>
        <strain evidence="9 10">NIES-4468</strain>
    </source>
</reference>
<dbReference type="EMBL" id="BSDZ01000024">
    <property type="protein sequence ID" value="GLI65543.1"/>
    <property type="molecule type" value="Genomic_DNA"/>
</dbReference>
<dbReference type="Proteomes" id="UP001165090">
    <property type="component" value="Unassembled WGS sequence"/>
</dbReference>
<feature type="transmembrane region" description="Helical" evidence="8">
    <location>
        <begin position="471"/>
        <end position="490"/>
    </location>
</feature>
<evidence type="ECO:0000256" key="5">
    <source>
        <dbReference type="ARBA" id="ARBA00022989"/>
    </source>
</evidence>
<gene>
    <name evidence="9" type="ORF">VaNZ11_009101</name>
</gene>
<evidence type="ECO:0000256" key="8">
    <source>
        <dbReference type="SAM" id="Phobius"/>
    </source>
</evidence>
<evidence type="ECO:0000256" key="2">
    <source>
        <dbReference type="ARBA" id="ARBA00022448"/>
    </source>
</evidence>
<proteinExistence type="predicted"/>
<evidence type="ECO:0000256" key="4">
    <source>
        <dbReference type="ARBA" id="ARBA00022692"/>
    </source>
</evidence>
<keyword evidence="10" id="KW-1185">Reference proteome</keyword>
<keyword evidence="6 8" id="KW-0472">Membrane</keyword>
<evidence type="ECO:0000313" key="9">
    <source>
        <dbReference type="EMBL" id="GLI65543.1"/>
    </source>
</evidence>
<dbReference type="PANTHER" id="PTHR30269">
    <property type="entry name" value="TRANSMEMBRANE PROTEIN YFCA"/>
    <property type="match status" value="1"/>
</dbReference>
<feature type="transmembrane region" description="Helical" evidence="8">
    <location>
        <begin position="71"/>
        <end position="89"/>
    </location>
</feature>
<sequence length="495" mass="52331">MHLSWDCGIANMASCILQSAFRNSSLCFRHQHIQVPGLASQGITGFGNAIINLLVWVAFTAAGVNASPLQMAVLADSVGCVVCSIPLLVMTSAHKTADWKLVITIFAFTSAGAPLGAALLTHLAVRWVEFAMGCVLLLVICLHVKLLETVRNKLHKWCANHRSISASQNALPSNANLDGEDVAIVCPVARLSSEAPAALMTLAASVDSVGAHLQDSPASRSCARPTGETEVPAAASMGRPKKGTGSVAVTCFGTHHCCCIAKDAQVTTSPIKRAQSDHVATQLEQCHDCRHGDVETVVFVGQVGAAAADTEPLLEPGALTSDATLPLQPIWAGGSTASKCYVADRFGSTKEAIRARFRRCLQRQDWKEIRRIIFFGSLSGFASGVMGGMTGIGGPPLMFMYEKLKVAKDVVRGTNAVNNILQVRLVSYVAMGVYKREDMMIYAVTSVMGLAGVILGNGLAGQLDQRGFSRVLNVLMIICCVLLFASAAGLKGHAA</sequence>
<evidence type="ECO:0000256" key="7">
    <source>
        <dbReference type="SAM" id="MobiDB-lite"/>
    </source>
</evidence>
<keyword evidence="4 8" id="KW-0812">Transmembrane</keyword>